<dbReference type="Pfam" id="PF05930">
    <property type="entry name" value="Phage_AlpA"/>
    <property type="match status" value="1"/>
</dbReference>
<accession>A0A3A6TUW4</accession>
<dbReference type="EMBL" id="QYYH01000078">
    <property type="protein sequence ID" value="RJY11945.1"/>
    <property type="molecule type" value="Genomic_DNA"/>
</dbReference>
<keyword evidence="2" id="KW-1185">Reference proteome</keyword>
<dbReference type="Gene3D" id="1.10.238.160">
    <property type="match status" value="1"/>
</dbReference>
<organism evidence="1 2">
    <name type="scientific">Parashewanella spongiae</name>
    <dbReference type="NCBI Taxonomy" id="342950"/>
    <lineage>
        <taxon>Bacteria</taxon>
        <taxon>Pseudomonadati</taxon>
        <taxon>Pseudomonadota</taxon>
        <taxon>Gammaproteobacteria</taxon>
        <taxon>Alteromonadales</taxon>
        <taxon>Shewanellaceae</taxon>
        <taxon>Parashewanella</taxon>
    </lineage>
</organism>
<dbReference type="InterPro" id="IPR010260">
    <property type="entry name" value="AlpA"/>
</dbReference>
<gene>
    <name evidence="1" type="ORF">D5R81_12750</name>
</gene>
<evidence type="ECO:0000313" key="1">
    <source>
        <dbReference type="EMBL" id="RJY11945.1"/>
    </source>
</evidence>
<reference evidence="1 2" key="1">
    <citation type="submission" date="2018-09" db="EMBL/GenBank/DDBJ databases">
        <title>Phylogeny of the Shewanellaceae, and recommendation for two new genera, Pseudoshewanella and Parashewanella.</title>
        <authorList>
            <person name="Wang G."/>
        </authorList>
    </citation>
    <scope>NUCLEOTIDE SEQUENCE [LARGE SCALE GENOMIC DNA]</scope>
    <source>
        <strain evidence="1 2">KCTC 22492</strain>
    </source>
</reference>
<name>A0A3A6TUW4_9GAMM</name>
<comment type="caution">
    <text evidence="1">The sequence shown here is derived from an EMBL/GenBank/DDBJ whole genome shotgun (WGS) entry which is preliminary data.</text>
</comment>
<dbReference type="RefSeq" id="WP_121854018.1">
    <property type="nucleotide sequence ID" value="NZ_CP037952.1"/>
</dbReference>
<dbReference type="AlphaFoldDB" id="A0A3A6TUW4"/>
<protein>
    <submittedName>
        <fullName evidence="1">AlpA family phage regulatory protein</fullName>
    </submittedName>
</protein>
<dbReference type="OrthoDB" id="5298532at2"/>
<sequence length="75" mass="8718">MTMKQSAIIASMLKKQQPERLIRITEMTVLLGIHRSTLNRRVKRKQFPKPKVGANNRTLGWPVSVYNKWLKQASD</sequence>
<evidence type="ECO:0000313" key="2">
    <source>
        <dbReference type="Proteomes" id="UP000273022"/>
    </source>
</evidence>
<dbReference type="Proteomes" id="UP000273022">
    <property type="component" value="Unassembled WGS sequence"/>
</dbReference>
<proteinExistence type="predicted"/>